<evidence type="ECO:0000313" key="1">
    <source>
        <dbReference type="EMBL" id="MFD0889981.1"/>
    </source>
</evidence>
<proteinExistence type="predicted"/>
<reference evidence="2" key="1">
    <citation type="journal article" date="2019" name="Int. J. Syst. Evol. Microbiol.">
        <title>The Global Catalogue of Microorganisms (GCM) 10K type strain sequencing project: providing services to taxonomists for standard genome sequencing and annotation.</title>
        <authorList>
            <consortium name="The Broad Institute Genomics Platform"/>
            <consortium name="The Broad Institute Genome Sequencing Center for Infectious Disease"/>
            <person name="Wu L."/>
            <person name="Ma J."/>
        </authorList>
    </citation>
    <scope>NUCLEOTIDE SEQUENCE [LARGE SCALE GENOMIC DNA]</scope>
    <source>
        <strain evidence="2">CCUG 62974</strain>
    </source>
</reference>
<comment type="caution">
    <text evidence="1">The sequence shown here is derived from an EMBL/GenBank/DDBJ whole genome shotgun (WGS) entry which is preliminary data.</text>
</comment>
<dbReference type="InterPro" id="IPR027476">
    <property type="entry name" value="DppA_N"/>
</dbReference>
<feature type="non-terminal residue" evidence="1">
    <location>
        <position position="1"/>
    </location>
</feature>
<dbReference type="Pfam" id="PF04951">
    <property type="entry name" value="Peptidase_M55"/>
    <property type="match status" value="1"/>
</dbReference>
<evidence type="ECO:0000313" key="2">
    <source>
        <dbReference type="Proteomes" id="UP001597024"/>
    </source>
</evidence>
<keyword evidence="2" id="KW-1185">Reference proteome</keyword>
<sequence length="115" mass="12130">PGARTVQVKTAHGYFAADSLSPTMARERIRAAAAETVEKAGELRALQVPDELRLEIDMPSPVAAEQGALIPGMTRTGDRTVAGSLADPREVLGVVNVCYQLAAAAAKARSVLFDR</sequence>
<dbReference type="EMBL" id="JBHTHX010002141">
    <property type="protein sequence ID" value="MFD0889981.1"/>
    <property type="molecule type" value="Genomic_DNA"/>
</dbReference>
<dbReference type="InterPro" id="IPR036177">
    <property type="entry name" value="Peptidase_M55_sf"/>
</dbReference>
<dbReference type="InterPro" id="IPR007035">
    <property type="entry name" value="Peptidase_M55"/>
</dbReference>
<name>A0ABW3E3V5_9ACTN</name>
<gene>
    <name evidence="1" type="ORF">ACFQ08_36025</name>
</gene>
<dbReference type="Gene3D" id="3.40.50.10780">
    <property type="entry name" value="Dipeptide transport protein"/>
    <property type="match status" value="1"/>
</dbReference>
<dbReference type="Proteomes" id="UP001597024">
    <property type="component" value="Unassembled WGS sequence"/>
</dbReference>
<accession>A0ABW3E3V5</accession>
<organism evidence="1 2">
    <name type="scientific">Streptosporangium algeriense</name>
    <dbReference type="NCBI Taxonomy" id="1682748"/>
    <lineage>
        <taxon>Bacteria</taxon>
        <taxon>Bacillati</taxon>
        <taxon>Actinomycetota</taxon>
        <taxon>Actinomycetes</taxon>
        <taxon>Streptosporangiales</taxon>
        <taxon>Streptosporangiaceae</taxon>
        <taxon>Streptosporangium</taxon>
    </lineage>
</organism>
<dbReference type="SUPFAM" id="SSF63992">
    <property type="entry name" value="Dipeptide transport protein"/>
    <property type="match status" value="1"/>
</dbReference>
<protein>
    <submittedName>
        <fullName evidence="1">M55 family metallopeptidase</fullName>
    </submittedName>
</protein>